<organism evidence="2 3">
    <name type="scientific">Sphagnum jensenii</name>
    <dbReference type="NCBI Taxonomy" id="128206"/>
    <lineage>
        <taxon>Eukaryota</taxon>
        <taxon>Viridiplantae</taxon>
        <taxon>Streptophyta</taxon>
        <taxon>Embryophyta</taxon>
        <taxon>Bryophyta</taxon>
        <taxon>Sphagnophytina</taxon>
        <taxon>Sphagnopsida</taxon>
        <taxon>Sphagnales</taxon>
        <taxon>Sphagnaceae</taxon>
        <taxon>Sphagnum</taxon>
    </lineage>
</organism>
<evidence type="ECO:0000313" key="3">
    <source>
        <dbReference type="Proteomes" id="UP001497444"/>
    </source>
</evidence>
<feature type="compositionally biased region" description="Polar residues" evidence="1">
    <location>
        <begin position="8"/>
        <end position="18"/>
    </location>
</feature>
<evidence type="ECO:0000313" key="2">
    <source>
        <dbReference type="EMBL" id="CAK9276416.1"/>
    </source>
</evidence>
<dbReference type="EMBL" id="OZ020102">
    <property type="protein sequence ID" value="CAK9276416.1"/>
    <property type="molecule type" value="Genomic_DNA"/>
</dbReference>
<proteinExistence type="predicted"/>
<reference evidence="2" key="1">
    <citation type="submission" date="2024-02" db="EMBL/GenBank/DDBJ databases">
        <authorList>
            <consortium name="ELIXIR-Norway"/>
            <consortium name="Elixir Norway"/>
        </authorList>
    </citation>
    <scope>NUCLEOTIDE SEQUENCE</scope>
</reference>
<dbReference type="Proteomes" id="UP001497444">
    <property type="component" value="Chromosome 7"/>
</dbReference>
<accession>A0ABP0XES4</accession>
<protein>
    <submittedName>
        <fullName evidence="2">Uncharacterized protein</fullName>
    </submittedName>
</protein>
<gene>
    <name evidence="2" type="ORF">CSSPJE1EN1_LOCUS21894</name>
</gene>
<sequence>MRAVFLGSGNSQRKSSGTGVFLPRSVGNGAEIKRKPVCSTVLLPSRIVQVLNLNSASMPASPNLSCNLGASAMGRSKQSLEEGWLASCGKSCPPSILRQNPQPELCLPSEWTY</sequence>
<evidence type="ECO:0000256" key="1">
    <source>
        <dbReference type="SAM" id="MobiDB-lite"/>
    </source>
</evidence>
<feature type="region of interest" description="Disordered" evidence="1">
    <location>
        <begin position="1"/>
        <end position="20"/>
    </location>
</feature>
<keyword evidence="3" id="KW-1185">Reference proteome</keyword>
<dbReference type="PANTHER" id="PTHR33356:SF5">
    <property type="entry name" value="TIP41-LIKE PROTEIN"/>
    <property type="match status" value="1"/>
</dbReference>
<dbReference type="PANTHER" id="PTHR33356">
    <property type="entry name" value="TIP41-LIKE PROTEIN"/>
    <property type="match status" value="1"/>
</dbReference>
<name>A0ABP0XES4_9BRYO</name>